<keyword evidence="1" id="KW-0472">Membrane</keyword>
<name>A0A6G5AER3_RHIMP</name>
<proteinExistence type="predicted"/>
<protein>
    <submittedName>
        <fullName evidence="2">Uncharacterized protein</fullName>
    </submittedName>
</protein>
<dbReference type="EMBL" id="GIKN01007218">
    <property type="protein sequence ID" value="NIE49491.1"/>
    <property type="molecule type" value="Transcribed_RNA"/>
</dbReference>
<organism evidence="2">
    <name type="scientific">Rhipicephalus microplus</name>
    <name type="common">Cattle tick</name>
    <name type="synonym">Boophilus microplus</name>
    <dbReference type="NCBI Taxonomy" id="6941"/>
    <lineage>
        <taxon>Eukaryota</taxon>
        <taxon>Metazoa</taxon>
        <taxon>Ecdysozoa</taxon>
        <taxon>Arthropoda</taxon>
        <taxon>Chelicerata</taxon>
        <taxon>Arachnida</taxon>
        <taxon>Acari</taxon>
        <taxon>Parasitiformes</taxon>
        <taxon>Ixodida</taxon>
        <taxon>Ixodoidea</taxon>
        <taxon>Ixodidae</taxon>
        <taxon>Rhipicephalinae</taxon>
        <taxon>Rhipicephalus</taxon>
        <taxon>Boophilus</taxon>
    </lineage>
</organism>
<keyword evidence="1" id="KW-0812">Transmembrane</keyword>
<dbReference type="AlphaFoldDB" id="A0A6G5AER3"/>
<evidence type="ECO:0000256" key="1">
    <source>
        <dbReference type="SAM" id="Phobius"/>
    </source>
</evidence>
<evidence type="ECO:0000313" key="2">
    <source>
        <dbReference type="EMBL" id="NIE49491.1"/>
    </source>
</evidence>
<keyword evidence="1" id="KW-1133">Transmembrane helix</keyword>
<feature type="transmembrane region" description="Helical" evidence="1">
    <location>
        <begin position="35"/>
        <end position="60"/>
    </location>
</feature>
<reference evidence="2" key="1">
    <citation type="submission" date="2020-03" db="EMBL/GenBank/DDBJ databases">
        <title>A transcriptome and proteome of the tick Rhipicephalus microplus shaped by the genetic composition of its hosts and developmental stage.</title>
        <authorList>
            <person name="Garcia G.R."/>
            <person name="Ribeiro J.M.C."/>
            <person name="Maruyama S.R."/>
            <person name="Gardinasse L.G."/>
            <person name="Nelson K."/>
            <person name="Ferreira B.R."/>
            <person name="Andrade T.G."/>
            <person name="Santos I.K.F.M."/>
        </authorList>
    </citation>
    <scope>NUCLEOTIDE SEQUENCE</scope>
    <source>
        <strain evidence="2">NSGR</strain>
        <tissue evidence="2">Salivary glands</tissue>
    </source>
</reference>
<accession>A0A6G5AER3</accession>
<sequence length="112" mass="12120">MNGRVATKECNNVPIPCTCLSSRVRKRSSSAIKRMIPWLGMGSTKCLFIVTAQLTVYTFVRNQTIGQAPANSCIQEQGLKNSAGPAISKCYCLQLGFEIKPSHSSTALAILL</sequence>